<feature type="compositionally biased region" description="Low complexity" evidence="1">
    <location>
        <begin position="307"/>
        <end position="324"/>
    </location>
</feature>
<dbReference type="AlphaFoldDB" id="A0A3L9XZX1"/>
<protein>
    <submittedName>
        <fullName evidence="3">SPOR domain-containing protein</fullName>
    </submittedName>
</protein>
<evidence type="ECO:0000259" key="2">
    <source>
        <dbReference type="PROSITE" id="PS51724"/>
    </source>
</evidence>
<feature type="region of interest" description="Disordered" evidence="1">
    <location>
        <begin position="100"/>
        <end position="119"/>
    </location>
</feature>
<dbReference type="PROSITE" id="PS51724">
    <property type="entry name" value="SPOR"/>
    <property type="match status" value="1"/>
</dbReference>
<name>A0A3L9XZX1_9RHOB</name>
<dbReference type="EMBL" id="RCNT01000006">
    <property type="protein sequence ID" value="RMA41762.1"/>
    <property type="molecule type" value="Genomic_DNA"/>
</dbReference>
<accession>A0A3L9XZX1</accession>
<organism evidence="3 4">
    <name type="scientific">Rhodophyticola porphyridii</name>
    <dbReference type="NCBI Taxonomy" id="1852017"/>
    <lineage>
        <taxon>Bacteria</taxon>
        <taxon>Pseudomonadati</taxon>
        <taxon>Pseudomonadota</taxon>
        <taxon>Alphaproteobacteria</taxon>
        <taxon>Rhodobacterales</taxon>
        <taxon>Roseobacteraceae</taxon>
        <taxon>Rhodophyticola</taxon>
    </lineage>
</organism>
<dbReference type="OrthoDB" id="7843142at2"/>
<sequence>MTLALGFGLAMPGAAQSVSDVGGPAEVPPTSYTANQYVDSRGCVFIRAGFGGNTTWVPRVSRSRQVLCGYTPSLDTRAAAAPAAAPRAAPAPEVVRTAPAATTASAAPRPGTGATGQVFRPAGAANTAGASTPRAARTTTTILQEPVATAAAAGRPAPASQTVATGCPNFPATDQRYLRGEGVRCGPQPNHPGGGPAIGQVAGTTAAAVVRPVQPVIPPGYRAAWEDGRLNPNRGPQTALGDAQMSMIWTDELPRRAVEWSPSQDGTVYSTPILRGQNTPRSHAADDVMLVPRVAPTASSRTPMTQTRAVRAPRAPTAAAPGAVDRAPGHRFVLVGRYGSQADARLARDHLAARGLGASIGLSQRGGGATYVVLAGPYGDSAALDRALQTARGAGFGGAVTRR</sequence>
<dbReference type="InterPro" id="IPR036680">
    <property type="entry name" value="SPOR-like_sf"/>
</dbReference>
<feature type="domain" description="SPOR" evidence="2">
    <location>
        <begin position="325"/>
        <end position="403"/>
    </location>
</feature>
<proteinExistence type="predicted"/>
<feature type="compositionally biased region" description="Low complexity" evidence="1">
    <location>
        <begin position="100"/>
        <end position="112"/>
    </location>
</feature>
<dbReference type="Proteomes" id="UP000281343">
    <property type="component" value="Unassembled WGS sequence"/>
</dbReference>
<dbReference type="SUPFAM" id="SSF110997">
    <property type="entry name" value="Sporulation related repeat"/>
    <property type="match status" value="1"/>
</dbReference>
<keyword evidence="4" id="KW-1185">Reference proteome</keyword>
<comment type="caution">
    <text evidence="3">The sequence shown here is derived from an EMBL/GenBank/DDBJ whole genome shotgun (WGS) entry which is preliminary data.</text>
</comment>
<reference evidence="3 4" key="1">
    <citation type="submission" date="2018-10" db="EMBL/GenBank/DDBJ databases">
        <authorList>
            <person name="Jung H.S."/>
            <person name="Jeon C.O."/>
        </authorList>
    </citation>
    <scope>NUCLEOTIDE SEQUENCE [LARGE SCALE GENOMIC DNA]</scope>
    <source>
        <strain evidence="3 4">MA-7-27</strain>
    </source>
</reference>
<gene>
    <name evidence="3" type="ORF">D9R08_12940</name>
</gene>
<evidence type="ECO:0000313" key="4">
    <source>
        <dbReference type="Proteomes" id="UP000281343"/>
    </source>
</evidence>
<feature type="compositionally biased region" description="Low complexity" evidence="1">
    <location>
        <begin position="148"/>
        <end position="159"/>
    </location>
</feature>
<dbReference type="GO" id="GO:0042834">
    <property type="term" value="F:peptidoglycan binding"/>
    <property type="evidence" value="ECO:0007669"/>
    <property type="project" value="InterPro"/>
</dbReference>
<dbReference type="Pfam" id="PF05036">
    <property type="entry name" value="SPOR"/>
    <property type="match status" value="1"/>
</dbReference>
<dbReference type="RefSeq" id="WP_158598995.1">
    <property type="nucleotide sequence ID" value="NZ_RCNT01000006.1"/>
</dbReference>
<dbReference type="Gene3D" id="3.30.70.1070">
    <property type="entry name" value="Sporulation related repeat"/>
    <property type="match status" value="1"/>
</dbReference>
<evidence type="ECO:0000313" key="3">
    <source>
        <dbReference type="EMBL" id="RMA41762.1"/>
    </source>
</evidence>
<evidence type="ECO:0000256" key="1">
    <source>
        <dbReference type="SAM" id="MobiDB-lite"/>
    </source>
</evidence>
<feature type="region of interest" description="Disordered" evidence="1">
    <location>
        <begin position="148"/>
        <end position="170"/>
    </location>
</feature>
<dbReference type="InterPro" id="IPR007730">
    <property type="entry name" value="SPOR-like_dom"/>
</dbReference>
<feature type="region of interest" description="Disordered" evidence="1">
    <location>
        <begin position="298"/>
        <end position="324"/>
    </location>
</feature>